<comment type="caution">
    <text evidence="4">The sequence shown here is derived from an EMBL/GenBank/DDBJ whole genome shotgun (WGS) entry which is preliminary data.</text>
</comment>
<dbReference type="InterPro" id="IPR023753">
    <property type="entry name" value="FAD/NAD-binding_dom"/>
</dbReference>
<evidence type="ECO:0000256" key="2">
    <source>
        <dbReference type="ARBA" id="ARBA00023002"/>
    </source>
</evidence>
<protein>
    <submittedName>
        <fullName evidence="4">NAD(P)/FAD-dependent oxidoreductase</fullName>
    </submittedName>
</protein>
<keyword evidence="1" id="KW-0285">Flavoprotein</keyword>
<sequence length="315" mass="33439">MTVIDIDDLIEDPKDGGLELLDCVVVGAGPAGLTAGLYLRRFHRNVRIVDAGASRALQISRSNNCPGFPSGVAGVQLLERMVRHLRQVDGFVLHDTVSHILRHPDDSFVVCLSHEKLWTRNVLLCTGVKDRQPDVAGVDALVSADLLRQCPVCDGYEFTGKHIGVIGNSLHGVKEAAFIRHFSANVSFIEIAAKTPCTRLDVAVHSAGLHRIPGVARHLAVDADHKAFVTMDDGSGHRFDVLYAALGADPRSQLGSALGASVDERGNLVTDAHSKTSVPHLYAAGDVVSALDQISVAVGHAAIAATAIHNDLSSA</sequence>
<dbReference type="GO" id="GO:0016491">
    <property type="term" value="F:oxidoreductase activity"/>
    <property type="evidence" value="ECO:0007669"/>
    <property type="project" value="UniProtKB-KW"/>
</dbReference>
<gene>
    <name evidence="4" type="ORF">DZC73_25505</name>
</gene>
<keyword evidence="5" id="KW-1185">Reference proteome</keyword>
<dbReference type="Pfam" id="PF07992">
    <property type="entry name" value="Pyr_redox_2"/>
    <property type="match status" value="1"/>
</dbReference>
<reference evidence="4 5" key="2">
    <citation type="submission" date="2018-12" db="EMBL/GenBank/DDBJ databases">
        <title>Rhizobacter gummiphilus sp. nov., a rubber-degrading bacterium isolated from the soil of a botanical garden in Japan.</title>
        <authorList>
            <person name="Shunsuke S.S."/>
        </authorList>
    </citation>
    <scope>NUCLEOTIDE SEQUENCE [LARGE SCALE GENOMIC DNA]</scope>
    <source>
        <strain evidence="4 5">S-16</strain>
    </source>
</reference>
<accession>A0A3N7HME6</accession>
<dbReference type="Proteomes" id="UP000267464">
    <property type="component" value="Unassembled WGS sequence"/>
</dbReference>
<dbReference type="SUPFAM" id="SSF51905">
    <property type="entry name" value="FAD/NAD(P)-binding domain"/>
    <property type="match status" value="1"/>
</dbReference>
<proteinExistence type="predicted"/>
<name>A0A3N7HME6_9BURK</name>
<dbReference type="PANTHER" id="PTHR48105">
    <property type="entry name" value="THIOREDOXIN REDUCTASE 1-RELATED-RELATED"/>
    <property type="match status" value="1"/>
</dbReference>
<dbReference type="InterPro" id="IPR050097">
    <property type="entry name" value="Ferredoxin-NADP_redctase_2"/>
</dbReference>
<dbReference type="PRINTS" id="PR00469">
    <property type="entry name" value="PNDRDTASEII"/>
</dbReference>
<dbReference type="InterPro" id="IPR036188">
    <property type="entry name" value="FAD/NAD-bd_sf"/>
</dbReference>
<keyword evidence="2" id="KW-0560">Oxidoreductase</keyword>
<dbReference type="EMBL" id="QUSW01000009">
    <property type="protein sequence ID" value="RQP21801.1"/>
    <property type="molecule type" value="Genomic_DNA"/>
</dbReference>
<evidence type="ECO:0000256" key="1">
    <source>
        <dbReference type="ARBA" id="ARBA00022630"/>
    </source>
</evidence>
<dbReference type="AlphaFoldDB" id="A0A3N7HME6"/>
<evidence type="ECO:0000313" key="4">
    <source>
        <dbReference type="EMBL" id="RQP21801.1"/>
    </source>
</evidence>
<reference evidence="4 5" key="1">
    <citation type="submission" date="2018-08" db="EMBL/GenBank/DDBJ databases">
        <authorList>
            <person name="Khan S.A."/>
            <person name="Jeon C.O."/>
            <person name="Chun B.H."/>
            <person name="Jeong S.E."/>
        </authorList>
    </citation>
    <scope>NUCLEOTIDE SEQUENCE [LARGE SCALE GENOMIC DNA]</scope>
    <source>
        <strain evidence="4 5">S-16</strain>
    </source>
</reference>
<dbReference type="Gene3D" id="3.50.50.60">
    <property type="entry name" value="FAD/NAD(P)-binding domain"/>
    <property type="match status" value="2"/>
</dbReference>
<organism evidence="4 5">
    <name type="scientific">Piscinibacter terrae</name>
    <dbReference type="NCBI Taxonomy" id="2496871"/>
    <lineage>
        <taxon>Bacteria</taxon>
        <taxon>Pseudomonadati</taxon>
        <taxon>Pseudomonadota</taxon>
        <taxon>Betaproteobacteria</taxon>
        <taxon>Burkholderiales</taxon>
        <taxon>Sphaerotilaceae</taxon>
        <taxon>Piscinibacter</taxon>
    </lineage>
</organism>
<feature type="domain" description="FAD/NAD(P)-binding" evidence="3">
    <location>
        <begin position="22"/>
        <end position="301"/>
    </location>
</feature>
<dbReference type="PRINTS" id="PR00368">
    <property type="entry name" value="FADPNR"/>
</dbReference>
<evidence type="ECO:0000313" key="5">
    <source>
        <dbReference type="Proteomes" id="UP000267464"/>
    </source>
</evidence>
<evidence type="ECO:0000259" key="3">
    <source>
        <dbReference type="Pfam" id="PF07992"/>
    </source>
</evidence>